<reference evidence="6 7" key="1">
    <citation type="submission" date="2016-10" db="EMBL/GenBank/DDBJ databases">
        <authorList>
            <person name="de Groot N.N."/>
        </authorList>
    </citation>
    <scope>NUCLEOTIDE SEQUENCE [LARGE SCALE GENOMIC DNA]</scope>
    <source>
        <strain evidence="6 7">CGMCC 4.2023</strain>
    </source>
</reference>
<dbReference type="EMBL" id="FNVU01000010">
    <property type="protein sequence ID" value="SEG77378.1"/>
    <property type="molecule type" value="Genomic_DNA"/>
</dbReference>
<dbReference type="NCBIfam" id="NF004127">
    <property type="entry name" value="PRK05617.1"/>
    <property type="match status" value="1"/>
</dbReference>
<keyword evidence="3" id="KW-0378">Hydrolase</keyword>
<dbReference type="PANTHER" id="PTHR43176:SF3">
    <property type="entry name" value="3-HYDROXYISOBUTYRYL-COA HYDROLASE, MITOCHONDRIAL"/>
    <property type="match status" value="1"/>
</dbReference>
<keyword evidence="7" id="KW-1185">Reference proteome</keyword>
<dbReference type="InterPro" id="IPR029045">
    <property type="entry name" value="ClpP/crotonase-like_dom_sf"/>
</dbReference>
<evidence type="ECO:0000256" key="1">
    <source>
        <dbReference type="ARBA" id="ARBA00001709"/>
    </source>
</evidence>
<protein>
    <recommendedName>
        <fullName evidence="2">3-hydroxyisobutyryl-CoA hydrolase</fullName>
        <ecNumber evidence="2">3.1.2.4</ecNumber>
    </recommendedName>
</protein>
<comment type="catalytic activity">
    <reaction evidence="1">
        <text>3-hydroxy-2-methylpropanoyl-CoA + H2O = 3-hydroxy-2-methylpropanoate + CoA + H(+)</text>
        <dbReference type="Rhea" id="RHEA:20888"/>
        <dbReference type="ChEBI" id="CHEBI:11805"/>
        <dbReference type="ChEBI" id="CHEBI:15377"/>
        <dbReference type="ChEBI" id="CHEBI:15378"/>
        <dbReference type="ChEBI" id="CHEBI:57287"/>
        <dbReference type="ChEBI" id="CHEBI:57340"/>
        <dbReference type="EC" id="3.1.2.4"/>
    </reaction>
</comment>
<dbReference type="Pfam" id="PF16113">
    <property type="entry name" value="ECH_2"/>
    <property type="match status" value="1"/>
</dbReference>
<accession>A0A1H6CX55</accession>
<dbReference type="GO" id="GO:0003860">
    <property type="term" value="F:3-hydroxyisobutyryl-CoA hydrolase activity"/>
    <property type="evidence" value="ECO:0007669"/>
    <property type="project" value="UniProtKB-EC"/>
</dbReference>
<evidence type="ECO:0000259" key="5">
    <source>
        <dbReference type="Pfam" id="PF16113"/>
    </source>
</evidence>
<dbReference type="Gene3D" id="3.90.226.10">
    <property type="entry name" value="2-enoyl-CoA Hydratase, Chain A, domain 1"/>
    <property type="match status" value="1"/>
</dbReference>
<dbReference type="CDD" id="cd06558">
    <property type="entry name" value="crotonase-like"/>
    <property type="match status" value="1"/>
</dbReference>
<dbReference type="PANTHER" id="PTHR43176">
    <property type="entry name" value="3-HYDROXYISOBUTYRYL-COA HYDROLASE-RELATED"/>
    <property type="match status" value="1"/>
</dbReference>
<dbReference type="InterPro" id="IPR032259">
    <property type="entry name" value="HIBYL-CoA-H"/>
</dbReference>
<feature type="domain" description="Enoyl-CoA hydratase/isomerase" evidence="5">
    <location>
        <begin position="50"/>
        <end position="363"/>
    </location>
</feature>
<feature type="region of interest" description="Disordered" evidence="4">
    <location>
        <begin position="21"/>
        <end position="41"/>
    </location>
</feature>
<dbReference type="InterPro" id="IPR045004">
    <property type="entry name" value="ECH_dom"/>
</dbReference>
<evidence type="ECO:0000313" key="7">
    <source>
        <dbReference type="Proteomes" id="UP000236754"/>
    </source>
</evidence>
<evidence type="ECO:0000256" key="4">
    <source>
        <dbReference type="SAM" id="MobiDB-lite"/>
    </source>
</evidence>
<dbReference type="EC" id="3.1.2.4" evidence="2"/>
<name>A0A1H6CX55_9ACTN</name>
<evidence type="ECO:0000313" key="6">
    <source>
        <dbReference type="EMBL" id="SEG77378.1"/>
    </source>
</evidence>
<dbReference type="SUPFAM" id="SSF52096">
    <property type="entry name" value="ClpP/crotonase"/>
    <property type="match status" value="1"/>
</dbReference>
<proteinExistence type="predicted"/>
<evidence type="ECO:0000256" key="2">
    <source>
        <dbReference type="ARBA" id="ARBA00011915"/>
    </source>
</evidence>
<dbReference type="AlphaFoldDB" id="A0A1H6CX55"/>
<sequence length="366" mass="38243">MPGRRDRIATARDVTGRVVRRREHGSGMGSGTGRTEASGTVRRRVTPEGVGVVELDRPGALNALDLEMVRALGATLHAWREDSEVRSVLVRSTSPKAFCAGGDILAMRAAGMRGDDAAVRAYFGTEYALNAAIAGYPKPYTALVDGYAMGGGLGISVHGSAMVVTERAVLAMPETAIGFFPDIGASHFLPRLPGAAGWYLGLAGTRISGPAAVECGLATHYVPAAELPALEEALAGAGGEPDAVLARYAVDAPPSELAAHRAVIERCFSAPDLAELRGRLAAERDTGDGADSVWAGDTLDVLDRASPMSLEVTFEVLRAGAGASLADCLARELELSCSTAREPDFHEGVRAALVDKDRNPVWAARV</sequence>
<evidence type="ECO:0000256" key="3">
    <source>
        <dbReference type="ARBA" id="ARBA00022801"/>
    </source>
</evidence>
<dbReference type="Proteomes" id="UP000236754">
    <property type="component" value="Unassembled WGS sequence"/>
</dbReference>
<gene>
    <name evidence="6" type="ORF">SAMN05216223_110218</name>
</gene>
<dbReference type="GO" id="GO:0006574">
    <property type="term" value="P:L-valine catabolic process"/>
    <property type="evidence" value="ECO:0007669"/>
    <property type="project" value="TreeGrafter"/>
</dbReference>
<organism evidence="6 7">
    <name type="scientific">Actinacidiphila yanglinensis</name>
    <dbReference type="NCBI Taxonomy" id="310779"/>
    <lineage>
        <taxon>Bacteria</taxon>
        <taxon>Bacillati</taxon>
        <taxon>Actinomycetota</taxon>
        <taxon>Actinomycetes</taxon>
        <taxon>Kitasatosporales</taxon>
        <taxon>Streptomycetaceae</taxon>
        <taxon>Actinacidiphila</taxon>
    </lineage>
</organism>